<dbReference type="RefSeq" id="WP_275566175.1">
    <property type="nucleotide sequence ID" value="NZ_JARGYC010000008.1"/>
</dbReference>
<protein>
    <submittedName>
        <fullName evidence="7">LptF/LptG family permease</fullName>
    </submittedName>
</protein>
<name>A0AAE3NQ88_9RHOB</name>
<evidence type="ECO:0000256" key="2">
    <source>
        <dbReference type="ARBA" id="ARBA00022475"/>
    </source>
</evidence>
<keyword evidence="8" id="KW-1185">Reference proteome</keyword>
<feature type="transmembrane region" description="Helical" evidence="6">
    <location>
        <begin position="111"/>
        <end position="131"/>
    </location>
</feature>
<evidence type="ECO:0000256" key="3">
    <source>
        <dbReference type="ARBA" id="ARBA00022692"/>
    </source>
</evidence>
<reference evidence="7" key="1">
    <citation type="submission" date="2023-03" db="EMBL/GenBank/DDBJ databases">
        <title>Multiphase analysis and comparison of six strains from genera Psychromarinibacter, Lutimaribacter, and Maritimibacter, including a novel species: Psychromarinibacter sediminicola sp. nov.</title>
        <authorList>
            <person name="Wang Y.-H."/>
            <person name="Ye M.-Q."/>
            <person name="Du Z.-J."/>
        </authorList>
    </citation>
    <scope>NUCLEOTIDE SEQUENCE</scope>
    <source>
        <strain evidence="7">C21-152</strain>
    </source>
</reference>
<sequence>MIDRLRILVLGIATRRALSDYLLGTGLILFILASIAYTIDLARWFPQIRTAAAERDVSLLSLLLPYLGQRGVDIVTRMLPVAAFFGPFIAEIARRLRLETVILATAGVSPLYTRAALMWLALLLGLLNWGLEASWRPAAVWAQVDSGFGGYAARFRRDWVEGKWFVRGDIAIRGDVLRTDTPEMRDVLIFEGVGGGALRSIRGAERIVSVDGRYRWRMEGVTEWRSEPEAGGDRPREVELPLVPEQLTYYGVLPYMLPTPALNAVSDLRARAPEAPAYATALWRRWTAVFLPGAIAYLAIALANLGFEGRRALIPRLIALGTLGYASVVTVKVFRSLGQFDILPPALSVPGSLLLLAVAAAFVARRAP</sequence>
<organism evidence="7 8">
    <name type="scientific">Psychromarinibacter sediminicola</name>
    <dbReference type="NCBI Taxonomy" id="3033385"/>
    <lineage>
        <taxon>Bacteria</taxon>
        <taxon>Pseudomonadati</taxon>
        <taxon>Pseudomonadota</taxon>
        <taxon>Alphaproteobacteria</taxon>
        <taxon>Rhodobacterales</taxon>
        <taxon>Paracoccaceae</taxon>
        <taxon>Psychromarinibacter</taxon>
    </lineage>
</organism>
<comment type="caution">
    <text evidence="7">The sequence shown here is derived from an EMBL/GenBank/DDBJ whole genome shotgun (WGS) entry which is preliminary data.</text>
</comment>
<feature type="transmembrane region" description="Helical" evidence="6">
    <location>
        <begin position="346"/>
        <end position="364"/>
    </location>
</feature>
<dbReference type="InterPro" id="IPR005495">
    <property type="entry name" value="LptG/LptF_permease"/>
</dbReference>
<evidence type="ECO:0000256" key="1">
    <source>
        <dbReference type="ARBA" id="ARBA00004651"/>
    </source>
</evidence>
<keyword evidence="3 6" id="KW-0812">Transmembrane</keyword>
<feature type="transmembrane region" description="Helical" evidence="6">
    <location>
        <begin position="21"/>
        <end position="39"/>
    </location>
</feature>
<dbReference type="EMBL" id="JARGYC010000008">
    <property type="protein sequence ID" value="MDF0600031.1"/>
    <property type="molecule type" value="Genomic_DNA"/>
</dbReference>
<dbReference type="GO" id="GO:0005886">
    <property type="term" value="C:plasma membrane"/>
    <property type="evidence" value="ECO:0007669"/>
    <property type="project" value="UniProtKB-SubCell"/>
</dbReference>
<keyword evidence="2" id="KW-1003">Cell membrane</keyword>
<evidence type="ECO:0000313" key="8">
    <source>
        <dbReference type="Proteomes" id="UP001220964"/>
    </source>
</evidence>
<gene>
    <name evidence="7" type="ORF">P1J78_04735</name>
</gene>
<evidence type="ECO:0000313" key="7">
    <source>
        <dbReference type="EMBL" id="MDF0600031.1"/>
    </source>
</evidence>
<feature type="transmembrane region" description="Helical" evidence="6">
    <location>
        <begin position="317"/>
        <end position="334"/>
    </location>
</feature>
<evidence type="ECO:0000256" key="5">
    <source>
        <dbReference type="ARBA" id="ARBA00023136"/>
    </source>
</evidence>
<feature type="transmembrane region" description="Helical" evidence="6">
    <location>
        <begin position="74"/>
        <end position="90"/>
    </location>
</feature>
<feature type="transmembrane region" description="Helical" evidence="6">
    <location>
        <begin position="286"/>
        <end position="305"/>
    </location>
</feature>
<keyword evidence="5 6" id="KW-0472">Membrane</keyword>
<keyword evidence="4 6" id="KW-1133">Transmembrane helix</keyword>
<dbReference type="Pfam" id="PF03739">
    <property type="entry name" value="LptF_LptG"/>
    <property type="match status" value="1"/>
</dbReference>
<evidence type="ECO:0000256" key="4">
    <source>
        <dbReference type="ARBA" id="ARBA00022989"/>
    </source>
</evidence>
<dbReference type="Proteomes" id="UP001220964">
    <property type="component" value="Unassembled WGS sequence"/>
</dbReference>
<accession>A0AAE3NQ88</accession>
<proteinExistence type="predicted"/>
<dbReference type="AlphaFoldDB" id="A0AAE3NQ88"/>
<evidence type="ECO:0000256" key="6">
    <source>
        <dbReference type="SAM" id="Phobius"/>
    </source>
</evidence>
<comment type="subcellular location">
    <subcellularLocation>
        <location evidence="1">Cell membrane</location>
        <topology evidence="1">Multi-pass membrane protein</topology>
    </subcellularLocation>
</comment>